<feature type="transmembrane region" description="Helical" evidence="1">
    <location>
        <begin position="6"/>
        <end position="26"/>
    </location>
</feature>
<dbReference type="Proteomes" id="UP000184251">
    <property type="component" value="Unassembled WGS sequence"/>
</dbReference>
<keyword evidence="1" id="KW-1133">Transmembrane helix</keyword>
<sequence length="51" mass="5480">MDLAVSGGQMIFGLVLGIALLILLILKTKIHAFLALIIPASVQIYMNQGKK</sequence>
<keyword evidence="1" id="KW-0472">Membrane</keyword>
<proteinExistence type="predicted"/>
<dbReference type="RefSeq" id="WP_143159102.1">
    <property type="nucleotide sequence ID" value="NZ_FQTU01000021.1"/>
</dbReference>
<dbReference type="InterPro" id="IPR003474">
    <property type="entry name" value="Glcn_transporter"/>
</dbReference>
<dbReference type="EMBL" id="FQTU01000021">
    <property type="protein sequence ID" value="SHF23053.1"/>
    <property type="molecule type" value="Genomic_DNA"/>
</dbReference>
<evidence type="ECO:0000256" key="1">
    <source>
        <dbReference type="SAM" id="Phobius"/>
    </source>
</evidence>
<keyword evidence="1" id="KW-0812">Transmembrane</keyword>
<reference evidence="2 3" key="1">
    <citation type="submission" date="2016-11" db="EMBL/GenBank/DDBJ databases">
        <authorList>
            <person name="Jaros S."/>
            <person name="Januszkiewicz K."/>
            <person name="Wedrychowicz H."/>
        </authorList>
    </citation>
    <scope>NUCLEOTIDE SEQUENCE [LARGE SCALE GENOMIC DNA]</scope>
    <source>
        <strain evidence="2 3">DSM 14828</strain>
    </source>
</reference>
<dbReference type="AlphaFoldDB" id="A0A1M4ZYB6"/>
<dbReference type="Pfam" id="PF02447">
    <property type="entry name" value="GntP_permease"/>
    <property type="match status" value="1"/>
</dbReference>
<name>A0A1M4ZYB6_9FIRM</name>
<dbReference type="GO" id="GO:0015128">
    <property type="term" value="F:gluconate transmembrane transporter activity"/>
    <property type="evidence" value="ECO:0007669"/>
    <property type="project" value="InterPro"/>
</dbReference>
<evidence type="ECO:0000313" key="2">
    <source>
        <dbReference type="EMBL" id="SHF23053.1"/>
    </source>
</evidence>
<gene>
    <name evidence="2" type="ORF">SAMN02746064_02178</name>
</gene>
<dbReference type="STRING" id="1120975.SAMN02746064_02178"/>
<dbReference type="GO" id="GO:0016020">
    <property type="term" value="C:membrane"/>
    <property type="evidence" value="ECO:0007669"/>
    <property type="project" value="InterPro"/>
</dbReference>
<protein>
    <submittedName>
        <fullName evidence="2">GntP family permease</fullName>
    </submittedName>
</protein>
<keyword evidence="3" id="KW-1185">Reference proteome</keyword>
<evidence type="ECO:0000313" key="3">
    <source>
        <dbReference type="Proteomes" id="UP000184251"/>
    </source>
</evidence>
<organism evidence="2 3">
    <name type="scientific">Alkalibacter saccharofermentans DSM 14828</name>
    <dbReference type="NCBI Taxonomy" id="1120975"/>
    <lineage>
        <taxon>Bacteria</taxon>
        <taxon>Bacillati</taxon>
        <taxon>Bacillota</taxon>
        <taxon>Clostridia</taxon>
        <taxon>Eubacteriales</taxon>
        <taxon>Eubacteriaceae</taxon>
        <taxon>Alkalibacter</taxon>
    </lineage>
</organism>
<accession>A0A1M4ZYB6</accession>